<accession>A0ABN6SNF6</accession>
<name>A0ABN6SNF6_9CREN</name>
<proteinExistence type="predicted"/>
<dbReference type="EMBL" id="AP026830">
    <property type="protein sequence ID" value="BDR91431.1"/>
    <property type="molecule type" value="Genomic_DNA"/>
</dbReference>
<evidence type="ECO:0000313" key="2">
    <source>
        <dbReference type="Proteomes" id="UP001060771"/>
    </source>
</evidence>
<reference evidence="2" key="1">
    <citation type="submission" date="2022-09" db="EMBL/GenBank/DDBJ databases">
        <title>Complete genome sequence of Vulcanisaeta souniana.</title>
        <authorList>
            <person name="Kato S."/>
            <person name="Itoh T."/>
            <person name="Ohkuma M."/>
        </authorList>
    </citation>
    <scope>NUCLEOTIDE SEQUENCE [LARGE SCALE GENOMIC DNA]</scope>
    <source>
        <strain evidence="2">JCM 11219</strain>
    </source>
</reference>
<protein>
    <submittedName>
        <fullName evidence="1">Uncharacterized protein</fullName>
    </submittedName>
</protein>
<evidence type="ECO:0000313" key="1">
    <source>
        <dbReference type="EMBL" id="BDR91431.1"/>
    </source>
</evidence>
<dbReference type="Proteomes" id="UP001060771">
    <property type="component" value="Chromosome"/>
</dbReference>
<keyword evidence="2" id="KW-1185">Reference proteome</keyword>
<sequence>MTSASTVAVSFLISSSRTLFILAREITIPPSIGKTQPLRLVPEPRPIMGILFPRQP</sequence>
<organism evidence="1 2">
    <name type="scientific">Vulcanisaeta souniana JCM 11219</name>
    <dbReference type="NCBI Taxonomy" id="1293586"/>
    <lineage>
        <taxon>Archaea</taxon>
        <taxon>Thermoproteota</taxon>
        <taxon>Thermoprotei</taxon>
        <taxon>Thermoproteales</taxon>
        <taxon>Thermoproteaceae</taxon>
        <taxon>Vulcanisaeta</taxon>
    </lineage>
</organism>
<gene>
    <name evidence="1" type="ORF">Vsou_05240</name>
</gene>